<dbReference type="InterPro" id="IPR006050">
    <property type="entry name" value="DNA_photolyase_N"/>
</dbReference>
<dbReference type="InterPro" id="IPR014133">
    <property type="entry name" value="Cry_DASH"/>
</dbReference>
<organism evidence="11">
    <name type="scientific">Planktothricoides raciborskii GIHE-MW2</name>
    <dbReference type="NCBI Taxonomy" id="2792601"/>
    <lineage>
        <taxon>Bacteria</taxon>
        <taxon>Bacillati</taxon>
        <taxon>Cyanobacteriota</taxon>
        <taxon>Cyanophyceae</taxon>
        <taxon>Oscillatoriophycideae</taxon>
        <taxon>Oscillatoriales</taxon>
        <taxon>Oscillatoriaceae</taxon>
        <taxon>Planktothricoides</taxon>
    </lineage>
</organism>
<feature type="domain" description="Photolyase/cryptochrome alpha/beta" evidence="10">
    <location>
        <begin position="3"/>
        <end position="140"/>
    </location>
</feature>
<feature type="binding site" evidence="6">
    <location>
        <begin position="289"/>
        <end position="296"/>
    </location>
    <ligand>
        <name>FAD</name>
        <dbReference type="ChEBI" id="CHEBI:57692"/>
    </ligand>
</feature>
<dbReference type="AlphaFoldDB" id="A0AAU8JCW8"/>
<reference evidence="11" key="1">
    <citation type="submission" date="2024-07" db="EMBL/GenBank/DDBJ databases">
        <authorList>
            <person name="Kim Y.J."/>
            <person name="Jeong J.Y."/>
        </authorList>
    </citation>
    <scope>NUCLEOTIDE SEQUENCE</scope>
    <source>
        <strain evidence="11">GIHE-MW2</strain>
    </source>
</reference>
<dbReference type="PANTHER" id="PTHR11455">
    <property type="entry name" value="CRYPTOCHROME"/>
    <property type="match status" value="1"/>
</dbReference>
<evidence type="ECO:0000256" key="2">
    <source>
        <dbReference type="ARBA" id="ARBA00017881"/>
    </source>
</evidence>
<dbReference type="InterPro" id="IPR018394">
    <property type="entry name" value="DNA_photolyase_1_CS_C"/>
</dbReference>
<evidence type="ECO:0000256" key="7">
    <source>
        <dbReference type="PIRSR" id="PIRSR602081-2"/>
    </source>
</evidence>
<dbReference type="GO" id="GO:0071949">
    <property type="term" value="F:FAD binding"/>
    <property type="evidence" value="ECO:0007669"/>
    <property type="project" value="TreeGrafter"/>
</dbReference>
<feature type="binding site" evidence="6">
    <location>
        <begin position="386"/>
        <end position="388"/>
    </location>
    <ligand>
        <name>FAD</name>
        <dbReference type="ChEBI" id="CHEBI:57692"/>
    </ligand>
</feature>
<proteinExistence type="inferred from homology"/>
<feature type="binding site" evidence="6">
    <location>
        <begin position="249"/>
        <end position="253"/>
    </location>
    <ligand>
        <name>FAD</name>
        <dbReference type="ChEBI" id="CHEBI:57692"/>
    </ligand>
</feature>
<dbReference type="Gene3D" id="1.25.40.80">
    <property type="match status" value="1"/>
</dbReference>
<dbReference type="GO" id="GO:0003913">
    <property type="term" value="F:DNA photolyase activity"/>
    <property type="evidence" value="ECO:0007669"/>
    <property type="project" value="InterPro"/>
</dbReference>
<dbReference type="RefSeq" id="WP_354635374.1">
    <property type="nucleotide sequence ID" value="NZ_CP159837.1"/>
</dbReference>
<dbReference type="EMBL" id="CP159837">
    <property type="protein sequence ID" value="XCM37042.1"/>
    <property type="molecule type" value="Genomic_DNA"/>
</dbReference>
<dbReference type="PROSITE" id="PS51645">
    <property type="entry name" value="PHR_CRY_ALPHA_BETA"/>
    <property type="match status" value="1"/>
</dbReference>
<dbReference type="Pfam" id="PF00875">
    <property type="entry name" value="DNA_photolyase"/>
    <property type="match status" value="1"/>
</dbReference>
<feature type="region of interest" description="Disordered" evidence="9">
    <location>
        <begin position="484"/>
        <end position="521"/>
    </location>
</feature>
<comment type="similarity">
    <text evidence="1 8">Belongs to the DNA photolyase class-1 family.</text>
</comment>
<dbReference type="PROSITE" id="PS00394">
    <property type="entry name" value="DNA_PHOTOLYASES_1_1"/>
    <property type="match status" value="1"/>
</dbReference>
<dbReference type="Pfam" id="PF03441">
    <property type="entry name" value="FAD_binding_7"/>
    <property type="match status" value="1"/>
</dbReference>
<comment type="function">
    <text evidence="8">May have a photoreceptor function.</text>
</comment>
<dbReference type="InterPro" id="IPR014729">
    <property type="entry name" value="Rossmann-like_a/b/a_fold"/>
</dbReference>
<dbReference type="PANTHER" id="PTHR11455:SF22">
    <property type="entry name" value="CRYPTOCHROME DASH"/>
    <property type="match status" value="1"/>
</dbReference>
<evidence type="ECO:0000256" key="5">
    <source>
        <dbReference type="ARBA" id="ARBA00022991"/>
    </source>
</evidence>
<feature type="compositionally biased region" description="Basic and acidic residues" evidence="9">
    <location>
        <begin position="484"/>
        <end position="494"/>
    </location>
</feature>
<gene>
    <name evidence="11" type="ORF">ABWT76_005848</name>
</gene>
<evidence type="ECO:0000256" key="6">
    <source>
        <dbReference type="PIRSR" id="PIRSR602081-1"/>
    </source>
</evidence>
<evidence type="ECO:0000256" key="8">
    <source>
        <dbReference type="RuleBase" id="RU367151"/>
    </source>
</evidence>
<comment type="cofactor">
    <cofactor evidence="8">
        <name>(6R)-5,10-methylene-5,6,7,8-tetrahydrofolate</name>
        <dbReference type="ChEBI" id="CHEBI:15636"/>
    </cofactor>
    <text evidence="8">Binds 1 5,10-methenyltetrahydrofolate (MTHF) per subunit.</text>
</comment>
<feature type="site" description="Electron transfer via tryptophanyl radical" evidence="7">
    <location>
        <position position="396"/>
    </location>
</feature>
<feature type="binding site" evidence="6">
    <location>
        <position position="236"/>
    </location>
    <ligand>
        <name>FAD</name>
        <dbReference type="ChEBI" id="CHEBI:57692"/>
    </ligand>
</feature>
<protein>
    <recommendedName>
        <fullName evidence="2 8">Cryptochrome DASH</fullName>
    </recommendedName>
</protein>
<keyword evidence="4 6" id="KW-0274">FAD</keyword>
<name>A0AAU8JCW8_9CYAN</name>
<dbReference type="InterPro" id="IPR005101">
    <property type="entry name" value="Cryptochr/Photolyase_FAD-bd"/>
</dbReference>
<evidence type="ECO:0000256" key="9">
    <source>
        <dbReference type="SAM" id="MobiDB-lite"/>
    </source>
</evidence>
<dbReference type="PRINTS" id="PR00147">
    <property type="entry name" value="DNAPHOTLYASE"/>
</dbReference>
<evidence type="ECO:0000313" key="11">
    <source>
        <dbReference type="EMBL" id="XCM37042.1"/>
    </source>
</evidence>
<dbReference type="SUPFAM" id="SSF52425">
    <property type="entry name" value="Cryptochrome/photolyase, N-terminal domain"/>
    <property type="match status" value="1"/>
</dbReference>
<dbReference type="GO" id="GO:0000719">
    <property type="term" value="P:photoreactive repair"/>
    <property type="evidence" value="ECO:0007669"/>
    <property type="project" value="TreeGrafter"/>
</dbReference>
<accession>A0AAU8JCW8</accession>
<feature type="site" description="Electron transfer via tryptophanyl radical" evidence="7">
    <location>
        <position position="373"/>
    </location>
</feature>
<dbReference type="GO" id="GO:0003677">
    <property type="term" value="F:DNA binding"/>
    <property type="evidence" value="ECO:0007669"/>
    <property type="project" value="TreeGrafter"/>
</dbReference>
<feature type="site" description="Electron transfer via tryptophanyl radical" evidence="7">
    <location>
        <position position="320"/>
    </location>
</feature>
<keyword evidence="5 8" id="KW-0157">Chromophore</keyword>
<dbReference type="InterPro" id="IPR036134">
    <property type="entry name" value="Crypto/Photolyase_FAD-like_sf"/>
</dbReference>
<evidence type="ECO:0000259" key="10">
    <source>
        <dbReference type="PROSITE" id="PS51645"/>
    </source>
</evidence>
<evidence type="ECO:0000256" key="4">
    <source>
        <dbReference type="ARBA" id="ARBA00022827"/>
    </source>
</evidence>
<feature type="compositionally biased region" description="Basic residues" evidence="9">
    <location>
        <begin position="495"/>
        <end position="504"/>
    </location>
</feature>
<comment type="cofactor">
    <cofactor evidence="6 8">
        <name>FAD</name>
        <dbReference type="ChEBI" id="CHEBI:57692"/>
    </cofactor>
    <text evidence="6 8">Binds 1 FAD per subunit.</text>
</comment>
<evidence type="ECO:0000256" key="1">
    <source>
        <dbReference type="ARBA" id="ARBA00005862"/>
    </source>
</evidence>
<sequence>MTQNILIWYRNDLRIHDHEPLYRATRQKNPASQIIPVYCFDPRHFGKTPYGFPKTGAFRGQFLLESVADLRNSLKAIASNLIIRTGKPEEILPQLAQQFNITDIYYYQEVTSEEIAVETALKKALKPLEISLTGFWGHTLYHPNNLPFSISEIPEVFTQFRKEVEKKGSVNPTFSTPKQLPPLPKIEIGELPDLTDFGLEKPEFSPRSVLQFKGGETEAIARLKQYFWEKDCLKIYKETRNGMIGADYSSKFSPWLAMGCISPRYIYEQVQKYEQQRIKNDSTYWLVFELLWRDYFRFIGAKHGNKIFYLCGLQGIDIPWQEDWEKFDLWRQGMTGFPLVDANMRELAATGFMSNRGRQNVASFLTKNLGINWQMGAEWFESLLIDYDVCSNYGNWNYTAGVGNDARGFRFFNIIKQSKDYDRLGEYVKHWLPELAKVAPDKIHEPWQLSPDQQKRFNVIIGVDYPQPVVDLFKSADENKRIYEGALSRHDSRRSSQKPGKKSGNKSEVYAKVPKALKRPG</sequence>
<dbReference type="InterPro" id="IPR036155">
    <property type="entry name" value="Crypto/Photolyase_N_sf"/>
</dbReference>
<dbReference type="NCBIfam" id="TIGR02765">
    <property type="entry name" value="crypto_DASH"/>
    <property type="match status" value="1"/>
</dbReference>
<evidence type="ECO:0000256" key="3">
    <source>
        <dbReference type="ARBA" id="ARBA00022630"/>
    </source>
</evidence>
<keyword evidence="3 6" id="KW-0285">Flavoprotein</keyword>
<dbReference type="Gene3D" id="1.10.579.10">
    <property type="entry name" value="DNA Cyclobutane Dipyrimidine Photolyase, subunit A, domain 3"/>
    <property type="match status" value="1"/>
</dbReference>
<dbReference type="InterPro" id="IPR002081">
    <property type="entry name" value="Cryptochrome/DNA_photolyase_1"/>
</dbReference>
<dbReference type="Gene3D" id="3.40.50.620">
    <property type="entry name" value="HUPs"/>
    <property type="match status" value="1"/>
</dbReference>
<dbReference type="SUPFAM" id="SSF48173">
    <property type="entry name" value="Cryptochrome/photolyase FAD-binding domain"/>
    <property type="match status" value="1"/>
</dbReference>